<keyword evidence="1" id="KW-0732">Signal</keyword>
<gene>
    <name evidence="2" type="ORF">N7482_008993</name>
</gene>
<protein>
    <submittedName>
        <fullName evidence="2">Uncharacterized protein</fullName>
    </submittedName>
</protein>
<sequence>MIIRTAILATLGLAMGVQAHPRGVTNTPIDACSALPRWNNETNIAGPWSFQIVGCHNGTDSEGVCGIEGYGATCNAKRLPDKNGIETGIITIADSPHRGQTMFRCNGALHTFEAFVPSGAGALDWHAICIRQDPSTGEMEWGLGAKNSESIQAYRQYEHGNPTSGFLVGSSRGAITWAVRHSGSGLSGVDHHPFWFVHLVGPARTRWTDEFETQIRIDSR</sequence>
<dbReference type="OrthoDB" id="3545468at2759"/>
<evidence type="ECO:0000313" key="3">
    <source>
        <dbReference type="Proteomes" id="UP001149163"/>
    </source>
</evidence>
<feature type="chain" id="PRO_5040929585" evidence="1">
    <location>
        <begin position="20"/>
        <end position="220"/>
    </location>
</feature>
<accession>A0A9W9HW81</accession>
<reference evidence="2" key="1">
    <citation type="submission" date="2022-11" db="EMBL/GenBank/DDBJ databases">
        <authorList>
            <person name="Petersen C."/>
        </authorList>
    </citation>
    <scope>NUCLEOTIDE SEQUENCE</scope>
    <source>
        <strain evidence="2">IBT 26290</strain>
    </source>
</reference>
<comment type="caution">
    <text evidence="2">The sequence shown here is derived from an EMBL/GenBank/DDBJ whole genome shotgun (WGS) entry which is preliminary data.</text>
</comment>
<reference evidence="2" key="2">
    <citation type="journal article" date="2023" name="IMA Fungus">
        <title>Comparative genomic study of the Penicillium genus elucidates a diverse pangenome and 15 lateral gene transfer events.</title>
        <authorList>
            <person name="Petersen C."/>
            <person name="Sorensen T."/>
            <person name="Nielsen M.R."/>
            <person name="Sondergaard T.E."/>
            <person name="Sorensen J.L."/>
            <person name="Fitzpatrick D.A."/>
            <person name="Frisvad J.C."/>
            <person name="Nielsen K.L."/>
        </authorList>
    </citation>
    <scope>NUCLEOTIDE SEQUENCE</scope>
    <source>
        <strain evidence="2">IBT 26290</strain>
    </source>
</reference>
<dbReference type="AlphaFoldDB" id="A0A9W9HW81"/>
<feature type="signal peptide" evidence="1">
    <location>
        <begin position="1"/>
        <end position="19"/>
    </location>
</feature>
<dbReference type="Proteomes" id="UP001149163">
    <property type="component" value="Unassembled WGS sequence"/>
</dbReference>
<organism evidence="2 3">
    <name type="scientific">Penicillium canariense</name>
    <dbReference type="NCBI Taxonomy" id="189055"/>
    <lineage>
        <taxon>Eukaryota</taxon>
        <taxon>Fungi</taxon>
        <taxon>Dikarya</taxon>
        <taxon>Ascomycota</taxon>
        <taxon>Pezizomycotina</taxon>
        <taxon>Eurotiomycetes</taxon>
        <taxon>Eurotiomycetidae</taxon>
        <taxon>Eurotiales</taxon>
        <taxon>Aspergillaceae</taxon>
        <taxon>Penicillium</taxon>
    </lineage>
</organism>
<dbReference type="EMBL" id="JAPQKN010000006">
    <property type="protein sequence ID" value="KAJ5157893.1"/>
    <property type="molecule type" value="Genomic_DNA"/>
</dbReference>
<keyword evidence="3" id="KW-1185">Reference proteome</keyword>
<proteinExistence type="predicted"/>
<evidence type="ECO:0000313" key="2">
    <source>
        <dbReference type="EMBL" id="KAJ5157893.1"/>
    </source>
</evidence>
<dbReference type="RefSeq" id="XP_056540882.1">
    <property type="nucleotide sequence ID" value="XM_056691117.1"/>
</dbReference>
<evidence type="ECO:0000256" key="1">
    <source>
        <dbReference type="SAM" id="SignalP"/>
    </source>
</evidence>
<name>A0A9W9HW81_9EURO</name>
<dbReference type="GeneID" id="81430293"/>